<dbReference type="EMBL" id="VULN01000013">
    <property type="protein sequence ID" value="MSS82709.1"/>
    <property type="molecule type" value="Genomic_DNA"/>
</dbReference>
<accession>A0A6N7VLW9</accession>
<comment type="caution">
    <text evidence="2">The sequence shown here is derived from an EMBL/GenBank/DDBJ whole genome shotgun (WGS) entry which is preliminary data.</text>
</comment>
<dbReference type="GO" id="GO:0005840">
    <property type="term" value="C:ribosome"/>
    <property type="evidence" value="ECO:0007669"/>
    <property type="project" value="UniProtKB-KW"/>
</dbReference>
<evidence type="ECO:0000313" key="3">
    <source>
        <dbReference type="Proteomes" id="UP000441455"/>
    </source>
</evidence>
<sequence length="84" mass="8753">MFLADVKNGSPVVVGVKQSQKAIARDRAVGVLIARDADDHVTGPVRDLCEAKGITVENVDTMLELGKACGIHVGASVAAVLKTR</sequence>
<dbReference type="SUPFAM" id="SSF55315">
    <property type="entry name" value="L30e-like"/>
    <property type="match status" value="1"/>
</dbReference>
<dbReference type="Gene3D" id="3.30.1330.30">
    <property type="match status" value="1"/>
</dbReference>
<dbReference type="Pfam" id="PF01248">
    <property type="entry name" value="Ribosomal_L7Ae"/>
    <property type="match status" value="1"/>
</dbReference>
<proteinExistence type="predicted"/>
<dbReference type="RefSeq" id="WP_154488471.1">
    <property type="nucleotide sequence ID" value="NZ_VULN01000013.1"/>
</dbReference>
<dbReference type="OrthoDB" id="2353623at2"/>
<dbReference type="InterPro" id="IPR004038">
    <property type="entry name" value="Ribosomal_eL8/eL30/eS12/Gad45"/>
</dbReference>
<gene>
    <name evidence="2" type="ORF">FX155_08910</name>
</gene>
<protein>
    <submittedName>
        <fullName evidence="2">50S ribosomal protein L7ae-like protein</fullName>
    </submittedName>
</protein>
<dbReference type="Proteomes" id="UP000441455">
    <property type="component" value="Unassembled WGS sequence"/>
</dbReference>
<evidence type="ECO:0000313" key="2">
    <source>
        <dbReference type="EMBL" id="MSS82709.1"/>
    </source>
</evidence>
<evidence type="ECO:0000259" key="1">
    <source>
        <dbReference type="Pfam" id="PF01248"/>
    </source>
</evidence>
<keyword evidence="2" id="KW-0687">Ribonucleoprotein</keyword>
<organism evidence="2 3">
    <name type="scientific">Acidaminococcus fermentans</name>
    <dbReference type="NCBI Taxonomy" id="905"/>
    <lineage>
        <taxon>Bacteria</taxon>
        <taxon>Bacillati</taxon>
        <taxon>Bacillota</taxon>
        <taxon>Negativicutes</taxon>
        <taxon>Acidaminococcales</taxon>
        <taxon>Acidaminococcaceae</taxon>
        <taxon>Acidaminococcus</taxon>
    </lineage>
</organism>
<name>A0A6N7VLW9_ACIFE</name>
<feature type="domain" description="Ribosomal protein eL8/eL30/eS12/Gadd45" evidence="1">
    <location>
        <begin position="7"/>
        <end position="82"/>
    </location>
</feature>
<dbReference type="InterPro" id="IPR029064">
    <property type="entry name" value="Ribosomal_eL30-like_sf"/>
</dbReference>
<keyword evidence="2" id="KW-0689">Ribosomal protein</keyword>
<dbReference type="AlphaFoldDB" id="A0A6N7VLW9"/>
<reference evidence="2 3" key="1">
    <citation type="submission" date="2019-08" db="EMBL/GenBank/DDBJ databases">
        <title>In-depth cultivation of the pig gut microbiome towards novel bacterial diversity and tailored functional studies.</title>
        <authorList>
            <person name="Wylensek D."/>
            <person name="Hitch T.C.A."/>
            <person name="Clavel T."/>
        </authorList>
    </citation>
    <scope>NUCLEOTIDE SEQUENCE [LARGE SCALE GENOMIC DNA]</scope>
    <source>
        <strain evidence="2 3">WCA-389-WT-5B</strain>
    </source>
</reference>